<dbReference type="Pfam" id="PF01209">
    <property type="entry name" value="Ubie_methyltran"/>
    <property type="match status" value="1"/>
</dbReference>
<dbReference type="PROSITE" id="PS01184">
    <property type="entry name" value="UBIE_2"/>
    <property type="match status" value="1"/>
</dbReference>
<keyword evidence="4 6" id="KW-0831">Ubiquinone biosynthesis</keyword>
<dbReference type="PROSITE" id="PS01183">
    <property type="entry name" value="UBIE_1"/>
    <property type="match status" value="1"/>
</dbReference>
<comment type="catalytic activity">
    <reaction evidence="6">
        <text>a 2-methoxy-6-(all-trans-polyprenyl)benzene-1,4-diol + S-adenosyl-L-methionine = a 5-methoxy-2-methyl-3-(all-trans-polyprenyl)benzene-1,4-diol + S-adenosyl-L-homocysteine + H(+)</text>
        <dbReference type="Rhea" id="RHEA:28286"/>
        <dbReference type="Rhea" id="RHEA-COMP:10858"/>
        <dbReference type="Rhea" id="RHEA-COMP:10859"/>
        <dbReference type="ChEBI" id="CHEBI:15378"/>
        <dbReference type="ChEBI" id="CHEBI:57856"/>
        <dbReference type="ChEBI" id="CHEBI:59789"/>
        <dbReference type="ChEBI" id="CHEBI:84166"/>
        <dbReference type="ChEBI" id="CHEBI:84167"/>
        <dbReference type="EC" id="2.1.1.201"/>
    </reaction>
</comment>
<dbReference type="InterPro" id="IPR004033">
    <property type="entry name" value="UbiE/COQ5_MeTrFase"/>
</dbReference>
<dbReference type="CDD" id="cd02440">
    <property type="entry name" value="AdoMet_MTases"/>
    <property type="match status" value="1"/>
</dbReference>
<dbReference type="SUPFAM" id="SSF53335">
    <property type="entry name" value="S-adenosyl-L-methionine-dependent methyltransferases"/>
    <property type="match status" value="1"/>
</dbReference>
<dbReference type="EMBL" id="CP043046">
    <property type="protein sequence ID" value="QEI08616.1"/>
    <property type="molecule type" value="Genomic_DNA"/>
</dbReference>
<comment type="catalytic activity">
    <reaction evidence="6">
        <text>a 2-demethylmenaquinol + S-adenosyl-L-methionine = a menaquinol + S-adenosyl-L-homocysteine + H(+)</text>
        <dbReference type="Rhea" id="RHEA:42640"/>
        <dbReference type="Rhea" id="RHEA-COMP:9539"/>
        <dbReference type="Rhea" id="RHEA-COMP:9563"/>
        <dbReference type="ChEBI" id="CHEBI:15378"/>
        <dbReference type="ChEBI" id="CHEBI:18151"/>
        <dbReference type="ChEBI" id="CHEBI:55437"/>
        <dbReference type="ChEBI" id="CHEBI:57856"/>
        <dbReference type="ChEBI" id="CHEBI:59789"/>
        <dbReference type="EC" id="2.1.1.163"/>
    </reaction>
</comment>
<dbReference type="EC" id="2.1.1.163" evidence="6"/>
<dbReference type="HAMAP" id="MF_01813">
    <property type="entry name" value="MenG_UbiE_methyltr"/>
    <property type="match status" value="1"/>
</dbReference>
<proteinExistence type="inferred from homology"/>
<name>A0A5C0B430_9BURK</name>
<dbReference type="NCBIfam" id="TIGR01934">
    <property type="entry name" value="MenG_MenH_UbiE"/>
    <property type="match status" value="1"/>
</dbReference>
<organism evidence="8 9">
    <name type="scientific">Pigmentiphaga aceris</name>
    <dbReference type="NCBI Taxonomy" id="1940612"/>
    <lineage>
        <taxon>Bacteria</taxon>
        <taxon>Pseudomonadati</taxon>
        <taxon>Pseudomonadota</taxon>
        <taxon>Betaproteobacteria</taxon>
        <taxon>Burkholderiales</taxon>
        <taxon>Alcaligenaceae</taxon>
        <taxon>Pigmentiphaga</taxon>
    </lineage>
</organism>
<reference evidence="8 9" key="1">
    <citation type="submission" date="2019-08" db="EMBL/GenBank/DDBJ databases">
        <title>Amphibian skin-associated Pigmentiphaga: genome sequence and occurrence across geography and hosts.</title>
        <authorList>
            <person name="Bletz M.C."/>
            <person name="Bunk B."/>
            <person name="Sproeer C."/>
            <person name="Biwer P."/>
            <person name="Reiter S."/>
            <person name="Rabemananjara F.C.E."/>
            <person name="Schulz S."/>
            <person name="Overmann J."/>
            <person name="Vences M."/>
        </authorList>
    </citation>
    <scope>NUCLEOTIDE SEQUENCE [LARGE SCALE GENOMIC DNA]</scope>
    <source>
        <strain evidence="8 9">Mada1488</strain>
    </source>
</reference>
<keyword evidence="1 6" id="KW-0474">Menaquinone biosynthesis</keyword>
<dbReference type="InterPro" id="IPR023576">
    <property type="entry name" value="UbiE/COQ5_MeTrFase_CS"/>
</dbReference>
<feature type="binding site" evidence="6">
    <location>
        <position position="109"/>
    </location>
    <ligand>
        <name>S-adenosyl-L-methionine</name>
        <dbReference type="ChEBI" id="CHEBI:59789"/>
    </ligand>
</feature>
<dbReference type="NCBIfam" id="NF001240">
    <property type="entry name" value="PRK00216.1-1"/>
    <property type="match status" value="1"/>
</dbReference>
<dbReference type="GO" id="GO:0032259">
    <property type="term" value="P:methylation"/>
    <property type="evidence" value="ECO:0007669"/>
    <property type="project" value="UniProtKB-KW"/>
</dbReference>
<keyword evidence="2 6" id="KW-0489">Methyltransferase</keyword>
<dbReference type="GO" id="GO:0009234">
    <property type="term" value="P:menaquinone biosynthetic process"/>
    <property type="evidence" value="ECO:0007669"/>
    <property type="project" value="UniProtKB-UniRule"/>
</dbReference>
<evidence type="ECO:0000256" key="4">
    <source>
        <dbReference type="ARBA" id="ARBA00022688"/>
    </source>
</evidence>
<accession>A0A5C0B430</accession>
<keyword evidence="9" id="KW-1185">Reference proteome</keyword>
<feature type="binding site" evidence="6">
    <location>
        <begin position="135"/>
        <end position="136"/>
    </location>
    <ligand>
        <name>S-adenosyl-L-methionine</name>
        <dbReference type="ChEBI" id="CHEBI:59789"/>
    </ligand>
</feature>
<protein>
    <recommendedName>
        <fullName evidence="6">Ubiquinone/menaquinone biosynthesis C-methyltransferase UbiE</fullName>
        <ecNumber evidence="6">2.1.1.163</ecNumber>
        <ecNumber evidence="6">2.1.1.201</ecNumber>
    </recommendedName>
    <alternativeName>
        <fullName evidence="6">2-methoxy-6-polyprenyl-1,4-benzoquinol methylase</fullName>
    </alternativeName>
    <alternativeName>
        <fullName evidence="6">Demethylmenaquinone methyltransferase</fullName>
    </alternativeName>
</protein>
<feature type="binding site" evidence="6">
    <location>
        <position position="88"/>
    </location>
    <ligand>
        <name>S-adenosyl-L-methionine</name>
        <dbReference type="ChEBI" id="CHEBI:59789"/>
    </ligand>
</feature>
<comment type="similarity">
    <text evidence="6">Belongs to the class I-like SAM-binding methyltransferase superfamily. MenG/UbiE family.</text>
</comment>
<comment type="pathway">
    <text evidence="6">Quinol/quinone metabolism; menaquinone biosynthesis; menaquinol from 1,4-dihydroxy-2-naphthoate: step 2/2.</text>
</comment>
<dbReference type="GO" id="GO:0043770">
    <property type="term" value="F:demethylmenaquinone methyltransferase activity"/>
    <property type="evidence" value="ECO:0007669"/>
    <property type="project" value="UniProtKB-UniRule"/>
</dbReference>
<dbReference type="RefSeq" id="WP_148818087.1">
    <property type="nucleotide sequence ID" value="NZ_CP043046.1"/>
</dbReference>
<comment type="pathway">
    <text evidence="6">Cofactor biosynthesis; ubiquinone biosynthesis.</text>
</comment>
<feature type="compositionally biased region" description="Low complexity" evidence="7">
    <location>
        <begin position="10"/>
        <end position="20"/>
    </location>
</feature>
<comment type="caution">
    <text evidence="6">Lacks conserved residue(s) required for the propagation of feature annotation.</text>
</comment>
<dbReference type="PANTHER" id="PTHR43591">
    <property type="entry name" value="METHYLTRANSFERASE"/>
    <property type="match status" value="1"/>
</dbReference>
<sequence>MSELPPPAPESAASSAAGAADQTHFGFQTVAERDKARKVAEVFHSVASRYDVMNDLMSVGLHRAWKAFTVGRANIRPGMKVLDIAGGTGDLAKAFAKKVGPTGEVWLTDINDSMLRVGRDRLTDQGILNPVAVCDAEKLPFPDRYFDRVSVAFGLRNMTHKDRALAEMKRVLKPGGKLLVLEFSQVAKPLKPAYDWYSFKILPWLGAKVAGDEASYRYLAESIRMHPDQDTLAGMLEQAGLSRVQYFNLSAGVVALHEGVRL</sequence>
<dbReference type="EC" id="2.1.1.201" evidence="6"/>
<dbReference type="KEGG" id="pacr:FXN63_24305"/>
<evidence type="ECO:0000256" key="1">
    <source>
        <dbReference type="ARBA" id="ARBA00022428"/>
    </source>
</evidence>
<dbReference type="PROSITE" id="PS51608">
    <property type="entry name" value="SAM_MT_UBIE"/>
    <property type="match status" value="1"/>
</dbReference>
<evidence type="ECO:0000256" key="7">
    <source>
        <dbReference type="SAM" id="MobiDB-lite"/>
    </source>
</evidence>
<dbReference type="OrthoDB" id="9808140at2"/>
<dbReference type="Proteomes" id="UP000325161">
    <property type="component" value="Chromosome"/>
</dbReference>
<feature type="region of interest" description="Disordered" evidence="7">
    <location>
        <begin position="1"/>
        <end position="20"/>
    </location>
</feature>
<dbReference type="UniPathway" id="UPA00232"/>
<dbReference type="GO" id="GO:0009060">
    <property type="term" value="P:aerobic respiration"/>
    <property type="evidence" value="ECO:0007669"/>
    <property type="project" value="UniProtKB-UniRule"/>
</dbReference>
<keyword evidence="5 6" id="KW-0949">S-adenosyl-L-methionine</keyword>
<dbReference type="GO" id="GO:0008425">
    <property type="term" value="F:2-methoxy-6-polyprenyl-1,4-benzoquinol methyltransferase activity"/>
    <property type="evidence" value="ECO:0007669"/>
    <property type="project" value="UniProtKB-UniRule"/>
</dbReference>
<dbReference type="PANTHER" id="PTHR43591:SF24">
    <property type="entry name" value="2-METHOXY-6-POLYPRENYL-1,4-BENZOQUINOL METHYLASE, MITOCHONDRIAL"/>
    <property type="match status" value="1"/>
</dbReference>
<evidence type="ECO:0000256" key="2">
    <source>
        <dbReference type="ARBA" id="ARBA00022603"/>
    </source>
</evidence>
<evidence type="ECO:0000256" key="6">
    <source>
        <dbReference type="HAMAP-Rule" id="MF_01813"/>
    </source>
</evidence>
<dbReference type="Gene3D" id="3.40.50.150">
    <property type="entry name" value="Vaccinia Virus protein VP39"/>
    <property type="match status" value="1"/>
</dbReference>
<evidence type="ECO:0000256" key="5">
    <source>
        <dbReference type="ARBA" id="ARBA00022691"/>
    </source>
</evidence>
<evidence type="ECO:0000256" key="3">
    <source>
        <dbReference type="ARBA" id="ARBA00022679"/>
    </source>
</evidence>
<dbReference type="InterPro" id="IPR029063">
    <property type="entry name" value="SAM-dependent_MTases_sf"/>
</dbReference>
<dbReference type="UniPathway" id="UPA00079">
    <property type="reaction ID" value="UER00169"/>
</dbReference>
<evidence type="ECO:0000313" key="9">
    <source>
        <dbReference type="Proteomes" id="UP000325161"/>
    </source>
</evidence>
<comment type="function">
    <text evidence="6">Methyltransferase required for the conversion of demethylmenaquinol (DMKH2) to menaquinol (MKH2) and the conversion of 2-polyprenyl-6-methoxy-1,4-benzoquinol (DDMQH2) to 2-polyprenyl-3-methyl-6-methoxy-1,4-benzoquinol (DMQH2).</text>
</comment>
<keyword evidence="3 6" id="KW-0808">Transferase</keyword>
<evidence type="ECO:0000313" key="8">
    <source>
        <dbReference type="EMBL" id="QEI08616.1"/>
    </source>
</evidence>
<gene>
    <name evidence="6 8" type="primary">ubiE</name>
    <name evidence="8" type="ORF">FXN63_24305</name>
</gene>
<dbReference type="AlphaFoldDB" id="A0A5C0B430"/>